<dbReference type="Proteomes" id="UP000013523">
    <property type="component" value="Chromosome"/>
</dbReference>
<keyword evidence="2" id="KW-0732">Signal</keyword>
<dbReference type="CDD" id="cd01142">
    <property type="entry name" value="TroA_e"/>
    <property type="match status" value="1"/>
</dbReference>
<dbReference type="HOGENOM" id="CLU_038034_13_2_9"/>
<dbReference type="PROSITE" id="PS51257">
    <property type="entry name" value="PROKAR_LIPOPROTEIN"/>
    <property type="match status" value="1"/>
</dbReference>
<dbReference type="KEGG" id="cpas:Clopa_3478"/>
<accession>R4K6T1</accession>
<dbReference type="InterPro" id="IPR002491">
    <property type="entry name" value="ABC_transptr_periplasmic_BD"/>
</dbReference>
<gene>
    <name evidence="4" type="ORF">Clopa_3478</name>
</gene>
<dbReference type="AlphaFoldDB" id="R4K6T1"/>
<organism evidence="4 5">
    <name type="scientific">Clostridium pasteurianum BC1</name>
    <dbReference type="NCBI Taxonomy" id="86416"/>
    <lineage>
        <taxon>Bacteria</taxon>
        <taxon>Bacillati</taxon>
        <taxon>Bacillota</taxon>
        <taxon>Clostridia</taxon>
        <taxon>Eubacteriales</taxon>
        <taxon>Clostridiaceae</taxon>
        <taxon>Clostridium</taxon>
    </lineage>
</organism>
<dbReference type="OrthoDB" id="9787830at2"/>
<dbReference type="RefSeq" id="WP_015616552.1">
    <property type="nucleotide sequence ID" value="NC_021182.1"/>
</dbReference>
<dbReference type="SUPFAM" id="SSF53807">
    <property type="entry name" value="Helical backbone' metal receptor"/>
    <property type="match status" value="1"/>
</dbReference>
<dbReference type="eggNOG" id="COG0614">
    <property type="taxonomic scope" value="Bacteria"/>
</dbReference>
<dbReference type="EMBL" id="CP003261">
    <property type="protein sequence ID" value="AGK98268.1"/>
    <property type="molecule type" value="Genomic_DNA"/>
</dbReference>
<dbReference type="Gene3D" id="1.20.58.2180">
    <property type="match status" value="1"/>
</dbReference>
<dbReference type="PROSITE" id="PS50983">
    <property type="entry name" value="FE_B12_PBP"/>
    <property type="match status" value="1"/>
</dbReference>
<evidence type="ECO:0000256" key="2">
    <source>
        <dbReference type="SAM" id="SignalP"/>
    </source>
</evidence>
<sequence length="355" mass="39319">MLKKIICSISVLILIISLAACKSTTATNATINASKTDTQKPKTITDSAGKQVEIPAKIDNIAELWGAHLEVLQTLGAGNKIVTTTFTPQSRPWLFKVIPTLDKAVYSVIANLNIEELVSKKPDIVFIPTADKNVDKLSKMGLPVVQLSFTDFESMKKCFTLTGEILGGDAIEKAKTYNTYLDSKLNMIKNITSKIPENQRPKVLHLSNAEPFAADGSNTIINDWINVAGGINAAKDVKGNRQTVSPEQILQWNPDIIIVSENIKSIDKIIQDPKLKDVSAVKNGKVFLNPDGAFLWNRYGTEEALQVQWAAKTIQPDKFKNLDMLSETKNFYKKFLNYNLTDDNAQRILKAMPPK</sequence>
<dbReference type="PANTHER" id="PTHR30535:SF34">
    <property type="entry name" value="MOLYBDATE-BINDING PROTEIN MOLA"/>
    <property type="match status" value="1"/>
</dbReference>
<evidence type="ECO:0000256" key="1">
    <source>
        <dbReference type="ARBA" id="ARBA00008814"/>
    </source>
</evidence>
<name>R4K6T1_CLOPA</name>
<proteinExistence type="inferred from homology"/>
<feature type="signal peptide" evidence="2">
    <location>
        <begin position="1"/>
        <end position="19"/>
    </location>
</feature>
<evidence type="ECO:0000313" key="5">
    <source>
        <dbReference type="Proteomes" id="UP000013523"/>
    </source>
</evidence>
<reference evidence="4 5" key="1">
    <citation type="submission" date="2012-01" db="EMBL/GenBank/DDBJ databases">
        <title>Complete sequence of chromosome of Clostridium pasteurianum BC1.</title>
        <authorList>
            <consortium name="US DOE Joint Genome Institute"/>
            <person name="Lucas S."/>
            <person name="Han J."/>
            <person name="Lapidus A."/>
            <person name="Cheng J.-F."/>
            <person name="Goodwin L."/>
            <person name="Pitluck S."/>
            <person name="Peters L."/>
            <person name="Mikhailova N."/>
            <person name="Teshima H."/>
            <person name="Detter J.C."/>
            <person name="Han C."/>
            <person name="Tapia R."/>
            <person name="Land M."/>
            <person name="Hauser L."/>
            <person name="Kyrpides N."/>
            <person name="Ivanova N."/>
            <person name="Pagani I."/>
            <person name="Dunn J."/>
            <person name="Taghavi S."/>
            <person name="Francis A."/>
            <person name="van der Lelie D."/>
            <person name="Woyke T."/>
        </authorList>
    </citation>
    <scope>NUCLEOTIDE SEQUENCE [LARGE SCALE GENOMIC DNA]</scope>
    <source>
        <strain evidence="4 5">BC1</strain>
    </source>
</reference>
<evidence type="ECO:0000313" key="4">
    <source>
        <dbReference type="EMBL" id="AGK98268.1"/>
    </source>
</evidence>
<dbReference type="PATRIC" id="fig|86416.3.peg.3473"/>
<comment type="similarity">
    <text evidence="1">Belongs to the bacterial solute-binding protein 8 family.</text>
</comment>
<evidence type="ECO:0000259" key="3">
    <source>
        <dbReference type="PROSITE" id="PS50983"/>
    </source>
</evidence>
<dbReference type="PANTHER" id="PTHR30535">
    <property type="entry name" value="VITAMIN B12-BINDING PROTEIN"/>
    <property type="match status" value="1"/>
</dbReference>
<dbReference type="Gene3D" id="3.40.50.1980">
    <property type="entry name" value="Nitrogenase molybdenum iron protein domain"/>
    <property type="match status" value="2"/>
</dbReference>
<dbReference type="Pfam" id="PF01497">
    <property type="entry name" value="Peripla_BP_2"/>
    <property type="match status" value="1"/>
</dbReference>
<keyword evidence="5" id="KW-1185">Reference proteome</keyword>
<feature type="domain" description="Fe/B12 periplasmic-binding" evidence="3">
    <location>
        <begin position="60"/>
        <end position="318"/>
    </location>
</feature>
<feature type="chain" id="PRO_5039206812" evidence="2">
    <location>
        <begin position="20"/>
        <end position="355"/>
    </location>
</feature>
<protein>
    <submittedName>
        <fullName evidence="4">ABC-type Fe3+-hydroxamate transport system, periplasmic component</fullName>
    </submittedName>
</protein>
<dbReference type="InterPro" id="IPR050902">
    <property type="entry name" value="ABC_Transporter_SBP"/>
</dbReference>
<dbReference type="STRING" id="86416.Clopa_3478"/>